<sequence>MASFDFAQFQSCRSAVGTWISTLQQQRNLLAQILREHRIAGRKLLNTAINIPYSEPRWTLLPLPESVNPLLGVRERYSTTEFPSMEHQNFGRLVLDSGVRAHRDSAPLDSDSPGILNPRMRTQAEKAAQFLIDLYAKGVEIGFDTSLEHTQELRTAAPNASLADALDPKYALRELLTLDEENVAELDVINLDQSEFADLSAIVNKLDALARDLNQLRTTSLKISHELRETAAIDRVRSLGIEYLKDVSRERLKISVLKENALTTVGQLMDLRWKVGEVQGIGEATASNIVSATRALNTAILEETPVRIDVANRTEAQTNLLRSIYTWQAAHESIGHKQALSFAAAIKARAYHVSGNASQLIVVGRGRPATDFVGLVRECRELAAQYTGLGELPEFSDDDVWARFARQPAQTYALMAELGILTSDSKKIRGELPEEIVMKVQETQIDTDLLTANLRGYQKFGARFALSQGKVVLGDEMGLGKTLEALAVLAHLYAQGKRHSIVVCPAAVVTNWLREIEAKTELRGYRIHGADKRDEALLWREHGGVAVTTFETLSWFEGFVRDRNTDVICTVVDEAHYIKNPEAKRSQRTARLVAQARYAVLLTGTPMENRIDEFRNLIRYIRPDLAVQSSVLPKRFRKQVAPAYLRRNQEDVLSELPELVEIEDWLPLSKGDREIYENAVRDGNFMAMRQAAMLSSDSTKVERLRQIVEEAKENGHRVIIYSYFLTAMNRLREEFPQAFGPLTGSVSSMKRQEMVDDFSNAEPGAVLLAQIMAGGVGLNIQSASVVIICEPQLKPTTEWQAIARAHRMGQLESVQVHRLITEEGVDERLFAVLHRKSELFESFAKVSLLAQSSSEALESEAVVAPPSEAQLAHSIIEREQERLFGV</sequence>
<comment type="caution">
    <text evidence="4">The sequence shown here is derived from an EMBL/GenBank/DDBJ whole genome shotgun (WGS) entry which is preliminary data.</text>
</comment>
<dbReference type="InterPro" id="IPR000330">
    <property type="entry name" value="SNF2_N"/>
</dbReference>
<evidence type="ECO:0000256" key="1">
    <source>
        <dbReference type="ARBA" id="ARBA00022801"/>
    </source>
</evidence>
<organism evidence="4 5">
    <name type="scientific">Arcanobacterium bovis</name>
    <dbReference type="NCBI Taxonomy" id="2529275"/>
    <lineage>
        <taxon>Bacteria</taxon>
        <taxon>Bacillati</taxon>
        <taxon>Actinomycetota</taxon>
        <taxon>Actinomycetes</taxon>
        <taxon>Actinomycetales</taxon>
        <taxon>Actinomycetaceae</taxon>
        <taxon>Arcanobacterium</taxon>
    </lineage>
</organism>
<dbReference type="SMART" id="SM00487">
    <property type="entry name" value="DEXDc"/>
    <property type="match status" value="1"/>
</dbReference>
<dbReference type="PROSITE" id="PS51194">
    <property type="entry name" value="HELICASE_CTER"/>
    <property type="match status" value="1"/>
</dbReference>
<dbReference type="InterPro" id="IPR027417">
    <property type="entry name" value="P-loop_NTPase"/>
</dbReference>
<dbReference type="SUPFAM" id="SSF52540">
    <property type="entry name" value="P-loop containing nucleoside triphosphate hydrolases"/>
    <property type="match status" value="2"/>
</dbReference>
<dbReference type="Pfam" id="PF00176">
    <property type="entry name" value="SNF2-rel_dom"/>
    <property type="match status" value="1"/>
</dbReference>
<reference evidence="4 5" key="1">
    <citation type="submission" date="2019-02" db="EMBL/GenBank/DDBJ databases">
        <title>Arcanobacterium bovis sp. nov., isolated from the milk of a cow with mastitis.</title>
        <authorList>
            <person name="Sammra O."/>
            <person name="Foster G."/>
            <person name="Hassan A."/>
            <person name="Alssahen M."/>
            <person name="Laemmler C."/>
            <person name="Borowiak M."/>
            <person name="Malorny B."/>
            <person name="Abdulmawjood A."/>
        </authorList>
    </citation>
    <scope>NUCLEOTIDE SEQUENCE [LARGE SCALE GENOMIC DNA]</scope>
    <source>
        <strain evidence="4 5">C605018/01/1</strain>
    </source>
</reference>
<proteinExistence type="predicted"/>
<dbReference type="EMBL" id="SJDT01000001">
    <property type="protein sequence ID" value="TBW23745.1"/>
    <property type="molecule type" value="Genomic_DNA"/>
</dbReference>
<evidence type="ECO:0000313" key="4">
    <source>
        <dbReference type="EMBL" id="TBW23745.1"/>
    </source>
</evidence>
<feature type="domain" description="Helicase C-terminal" evidence="3">
    <location>
        <begin position="703"/>
        <end position="861"/>
    </location>
</feature>
<evidence type="ECO:0000259" key="3">
    <source>
        <dbReference type="PROSITE" id="PS51194"/>
    </source>
</evidence>
<dbReference type="OrthoDB" id="9760715at2"/>
<dbReference type="CDD" id="cd17919">
    <property type="entry name" value="DEXHc_Snf"/>
    <property type="match status" value="1"/>
</dbReference>
<dbReference type="CDD" id="cd18793">
    <property type="entry name" value="SF2_C_SNF"/>
    <property type="match status" value="1"/>
</dbReference>
<accession>A0A4Q9V281</accession>
<dbReference type="SMART" id="SM00490">
    <property type="entry name" value="HELICc"/>
    <property type="match status" value="1"/>
</dbReference>
<evidence type="ECO:0000313" key="5">
    <source>
        <dbReference type="Proteomes" id="UP000293036"/>
    </source>
</evidence>
<dbReference type="AlphaFoldDB" id="A0A4Q9V281"/>
<dbReference type="RefSeq" id="WP_131279231.1">
    <property type="nucleotide sequence ID" value="NZ_JBHSLR010000009.1"/>
</dbReference>
<dbReference type="InterPro" id="IPR001650">
    <property type="entry name" value="Helicase_C-like"/>
</dbReference>
<keyword evidence="5" id="KW-1185">Reference proteome</keyword>
<dbReference type="InterPro" id="IPR049730">
    <property type="entry name" value="SNF2/RAD54-like_C"/>
</dbReference>
<dbReference type="PROSITE" id="PS51192">
    <property type="entry name" value="HELICASE_ATP_BIND_1"/>
    <property type="match status" value="1"/>
</dbReference>
<keyword evidence="4" id="KW-0067">ATP-binding</keyword>
<feature type="domain" description="Helicase ATP-binding" evidence="2">
    <location>
        <begin position="462"/>
        <end position="624"/>
    </location>
</feature>
<gene>
    <name evidence="4" type="ORF">EZJ44_00995</name>
</gene>
<name>A0A4Q9V281_9ACTO</name>
<protein>
    <submittedName>
        <fullName evidence="4">DEAD/DEAH box helicase</fullName>
    </submittedName>
</protein>
<dbReference type="InterPro" id="IPR038718">
    <property type="entry name" value="SNF2-like_sf"/>
</dbReference>
<dbReference type="GO" id="GO:0016787">
    <property type="term" value="F:hydrolase activity"/>
    <property type="evidence" value="ECO:0007669"/>
    <property type="project" value="UniProtKB-KW"/>
</dbReference>
<dbReference type="GO" id="GO:0005524">
    <property type="term" value="F:ATP binding"/>
    <property type="evidence" value="ECO:0007669"/>
    <property type="project" value="InterPro"/>
</dbReference>
<dbReference type="PANTHER" id="PTHR10799">
    <property type="entry name" value="SNF2/RAD54 HELICASE FAMILY"/>
    <property type="match status" value="1"/>
</dbReference>
<dbReference type="Gene3D" id="3.40.50.10810">
    <property type="entry name" value="Tandem AAA-ATPase domain"/>
    <property type="match status" value="1"/>
</dbReference>
<dbReference type="InterPro" id="IPR014001">
    <property type="entry name" value="Helicase_ATP-bd"/>
</dbReference>
<evidence type="ECO:0000259" key="2">
    <source>
        <dbReference type="PROSITE" id="PS51192"/>
    </source>
</evidence>
<dbReference type="GO" id="GO:0004386">
    <property type="term" value="F:helicase activity"/>
    <property type="evidence" value="ECO:0007669"/>
    <property type="project" value="UniProtKB-KW"/>
</dbReference>
<keyword evidence="1" id="KW-0378">Hydrolase</keyword>
<dbReference type="Gene3D" id="3.40.50.300">
    <property type="entry name" value="P-loop containing nucleotide triphosphate hydrolases"/>
    <property type="match status" value="1"/>
</dbReference>
<keyword evidence="4" id="KW-0547">Nucleotide-binding</keyword>
<dbReference type="Proteomes" id="UP000293036">
    <property type="component" value="Unassembled WGS sequence"/>
</dbReference>
<keyword evidence="4" id="KW-0347">Helicase</keyword>